<keyword evidence="3" id="KW-1185">Reference proteome</keyword>
<dbReference type="Proteomes" id="UP000824120">
    <property type="component" value="Chromosome 11"/>
</dbReference>
<sequence>METNMASRLITSRGKVINYEPKVINQVYDLLNHDIKAFTNKDCNLIGNVFWKFKMHDSMSLFVLSLIMELRKHAEVEVLLGDTWVEPKNPIFPLKICGEDMVVKSKRERWTPANEPLPTSRPDEDEDESVTWSDDDGDEDSGATKTDGED</sequence>
<protein>
    <submittedName>
        <fullName evidence="2">Uncharacterized protein</fullName>
    </submittedName>
</protein>
<dbReference type="AlphaFoldDB" id="A0A9J5WN76"/>
<feature type="region of interest" description="Disordered" evidence="1">
    <location>
        <begin position="107"/>
        <end position="150"/>
    </location>
</feature>
<feature type="compositionally biased region" description="Acidic residues" evidence="1">
    <location>
        <begin position="123"/>
        <end position="141"/>
    </location>
</feature>
<evidence type="ECO:0000256" key="1">
    <source>
        <dbReference type="SAM" id="MobiDB-lite"/>
    </source>
</evidence>
<dbReference type="EMBL" id="JACXVP010000011">
    <property type="protein sequence ID" value="KAG5576488.1"/>
    <property type="molecule type" value="Genomic_DNA"/>
</dbReference>
<organism evidence="2 3">
    <name type="scientific">Solanum commersonii</name>
    <name type="common">Commerson's wild potato</name>
    <name type="synonym">Commerson's nightshade</name>
    <dbReference type="NCBI Taxonomy" id="4109"/>
    <lineage>
        <taxon>Eukaryota</taxon>
        <taxon>Viridiplantae</taxon>
        <taxon>Streptophyta</taxon>
        <taxon>Embryophyta</taxon>
        <taxon>Tracheophyta</taxon>
        <taxon>Spermatophyta</taxon>
        <taxon>Magnoliopsida</taxon>
        <taxon>eudicotyledons</taxon>
        <taxon>Gunneridae</taxon>
        <taxon>Pentapetalae</taxon>
        <taxon>asterids</taxon>
        <taxon>lamiids</taxon>
        <taxon>Solanales</taxon>
        <taxon>Solanaceae</taxon>
        <taxon>Solanoideae</taxon>
        <taxon>Solaneae</taxon>
        <taxon>Solanum</taxon>
    </lineage>
</organism>
<proteinExistence type="predicted"/>
<reference evidence="2 3" key="1">
    <citation type="submission" date="2020-09" db="EMBL/GenBank/DDBJ databases">
        <title>De no assembly of potato wild relative species, Solanum commersonii.</title>
        <authorList>
            <person name="Cho K."/>
        </authorList>
    </citation>
    <scope>NUCLEOTIDE SEQUENCE [LARGE SCALE GENOMIC DNA]</scope>
    <source>
        <strain evidence="2">LZ3.2</strain>
        <tissue evidence="2">Leaf</tissue>
    </source>
</reference>
<comment type="caution">
    <text evidence="2">The sequence shown here is derived from an EMBL/GenBank/DDBJ whole genome shotgun (WGS) entry which is preliminary data.</text>
</comment>
<evidence type="ECO:0000313" key="2">
    <source>
        <dbReference type="EMBL" id="KAG5576488.1"/>
    </source>
</evidence>
<name>A0A9J5WN76_SOLCO</name>
<gene>
    <name evidence="2" type="ORF">H5410_056622</name>
</gene>
<evidence type="ECO:0000313" key="3">
    <source>
        <dbReference type="Proteomes" id="UP000824120"/>
    </source>
</evidence>
<accession>A0A9J5WN76</accession>